<evidence type="ECO:0000256" key="1">
    <source>
        <dbReference type="ARBA" id="ARBA00000085"/>
    </source>
</evidence>
<evidence type="ECO:0000313" key="10">
    <source>
        <dbReference type="EMBL" id="EGC02969.1"/>
    </source>
</evidence>
<dbReference type="GO" id="GO:0016036">
    <property type="term" value="P:cellular response to phosphate starvation"/>
    <property type="evidence" value="ECO:0007669"/>
    <property type="project" value="TreeGrafter"/>
</dbReference>
<evidence type="ECO:0000313" key="11">
    <source>
        <dbReference type="Proteomes" id="UP000004259"/>
    </source>
</evidence>
<keyword evidence="8" id="KW-0812">Transmembrane</keyword>
<keyword evidence="5" id="KW-0808">Transferase</keyword>
<evidence type="ECO:0000256" key="4">
    <source>
        <dbReference type="ARBA" id="ARBA00022553"/>
    </source>
</evidence>
<evidence type="ECO:0000256" key="5">
    <source>
        <dbReference type="ARBA" id="ARBA00022679"/>
    </source>
</evidence>
<dbReference type="PANTHER" id="PTHR45453:SF1">
    <property type="entry name" value="PHOSPHATE REGULON SENSOR PROTEIN PHOR"/>
    <property type="match status" value="1"/>
</dbReference>
<keyword evidence="7" id="KW-0902">Two-component regulatory system</keyword>
<protein>
    <recommendedName>
        <fullName evidence="3">histidine kinase</fullName>
        <ecNumber evidence="3">2.7.13.3</ecNumber>
    </recommendedName>
</protein>
<name>E9SCM6_RUMAL</name>
<evidence type="ECO:0000256" key="7">
    <source>
        <dbReference type="ARBA" id="ARBA00023012"/>
    </source>
</evidence>
<keyword evidence="8" id="KW-0472">Membrane</keyword>
<evidence type="ECO:0000256" key="3">
    <source>
        <dbReference type="ARBA" id="ARBA00012438"/>
    </source>
</evidence>
<sequence>MDTKLKKISRLFPKPARVTAFVLACITAGSAIFGAVMTREREWVLQSDDSYGNIETSYLASENYRRQLRDMYEQLCILGVCELAQCDDDMNYIGNKYVQSDFMWYLDFNQYKYKKTDSGFLPVSDMFDYYVSYTRPVIEEVIADETVTDEETTYQQTASTDIPTEPKTLYVTNLSADTIRDDMTEEERIEKLKKISSSYILRDDDVLSSDMTSSGTMLYYDYPAVEDGHLIEAGESYPNNFLPMGGWYHDSYGRYVYNFGNSEPIKFYTYPGNSKAGIIARREAIEEKVRSDEFWASKSYSDTQRITWVEEDGGYVTYSGDIFSQPDYQAYKGDTSGLTVFIAPKEGVLEKYGEEYAGVLHQYNVIKNVTTVMVVLALLLVLYLMTAAAVSGLTHEEGGGLLVHIPFEVHLIVLLLLFFYILGNYYNGGYELSRDLLELTNSRLPGNIFSFIWDCVLAAAGLHIGTHIIRTVFGRKTRQSLCTPKLAGRLAARFRETEFCKNRQHMPVGKKLKRRTLWTVAAAAVAFYAVVMLYEYGYSVDIPVMMGIAALVVFIITQTQNFMLSRDLSKLDRRIEALRQDKPFDEKVSAISDIKADIDMLDSISETVNEAVEERIKSERMKIELVANVSHDLKTPLTSIISYIDLLKKSDLDDEASAYVQILDKKSQKLKSIVADVFSLAKATSGIDVSMEELDFVMLFNQSLADADDKIKQSGKTVKVTVSEDSAPIVGDGAKLYRVFQNIIDNALKYSMDGSRIFLEIGRVGKNIVFTAKNTSSYPIDFTPEEITERFVRGDSSRTDGGSGLGLSIAKSFTEACGGRFDIVLDGDMFKASVTMPITEKNEPEKEII</sequence>
<reference evidence="10 11" key="1">
    <citation type="submission" date="2011-02" db="EMBL/GenBank/DDBJ databases">
        <authorList>
            <person name="Nelson K.E."/>
            <person name="Sutton G."/>
            <person name="Torralba M."/>
            <person name="Durkin S."/>
            <person name="Harkins D."/>
            <person name="Montgomery R."/>
            <person name="Ziemer C."/>
            <person name="Klaassens E."/>
            <person name="Ocuiv P."/>
            <person name="Morrison M."/>
        </authorList>
    </citation>
    <scope>NUCLEOTIDE SEQUENCE [LARGE SCALE GENOMIC DNA]</scope>
    <source>
        <strain evidence="10 11">8</strain>
    </source>
</reference>
<dbReference type="OrthoDB" id="9792991at2"/>
<evidence type="ECO:0000256" key="8">
    <source>
        <dbReference type="SAM" id="Phobius"/>
    </source>
</evidence>
<dbReference type="STRING" id="246199.CUS_4493"/>
<feature type="transmembrane region" description="Helical" evidence="8">
    <location>
        <begin position="516"/>
        <end position="536"/>
    </location>
</feature>
<dbReference type="SUPFAM" id="SSF55874">
    <property type="entry name" value="ATPase domain of HSP90 chaperone/DNA topoisomerase II/histidine kinase"/>
    <property type="match status" value="1"/>
</dbReference>
<dbReference type="InterPro" id="IPR003594">
    <property type="entry name" value="HATPase_dom"/>
</dbReference>
<accession>E9SCM6</accession>
<dbReference type="InterPro" id="IPR050351">
    <property type="entry name" value="BphY/WalK/GraS-like"/>
</dbReference>
<dbReference type="Proteomes" id="UP000004259">
    <property type="component" value="Unassembled WGS sequence"/>
</dbReference>
<keyword evidence="4" id="KW-0597">Phosphoprotein</keyword>
<dbReference type="eggNOG" id="COG5002">
    <property type="taxonomic scope" value="Bacteria"/>
</dbReference>
<dbReference type="Gene3D" id="1.10.287.130">
    <property type="match status" value="1"/>
</dbReference>
<dbReference type="GO" id="GO:0004721">
    <property type="term" value="F:phosphoprotein phosphatase activity"/>
    <property type="evidence" value="ECO:0007669"/>
    <property type="project" value="TreeGrafter"/>
</dbReference>
<dbReference type="RefSeq" id="WP_002849847.1">
    <property type="nucleotide sequence ID" value="NZ_ADKM02000084.1"/>
</dbReference>
<dbReference type="Pfam" id="PF00512">
    <property type="entry name" value="HisKA"/>
    <property type="match status" value="1"/>
</dbReference>
<keyword evidence="8" id="KW-1133">Transmembrane helix</keyword>
<comment type="caution">
    <text evidence="10">The sequence shown here is derived from an EMBL/GenBank/DDBJ whole genome shotgun (WGS) entry which is preliminary data.</text>
</comment>
<dbReference type="PROSITE" id="PS50109">
    <property type="entry name" value="HIS_KIN"/>
    <property type="match status" value="1"/>
</dbReference>
<keyword evidence="11" id="KW-1185">Reference proteome</keyword>
<dbReference type="EC" id="2.7.13.3" evidence="3"/>
<feature type="transmembrane region" description="Helical" evidence="8">
    <location>
        <begin position="446"/>
        <end position="469"/>
    </location>
</feature>
<dbReference type="Gene3D" id="3.30.565.10">
    <property type="entry name" value="Histidine kinase-like ATPase, C-terminal domain"/>
    <property type="match status" value="1"/>
</dbReference>
<comment type="catalytic activity">
    <reaction evidence="1">
        <text>ATP + protein L-histidine = ADP + protein N-phospho-L-histidine.</text>
        <dbReference type="EC" id="2.7.13.3"/>
    </reaction>
</comment>
<dbReference type="AlphaFoldDB" id="E9SCM6"/>
<dbReference type="GO" id="GO:0005886">
    <property type="term" value="C:plasma membrane"/>
    <property type="evidence" value="ECO:0007669"/>
    <property type="project" value="TreeGrafter"/>
</dbReference>
<dbReference type="SMART" id="SM00387">
    <property type="entry name" value="HATPase_c"/>
    <property type="match status" value="1"/>
</dbReference>
<dbReference type="GO" id="GO:0000155">
    <property type="term" value="F:phosphorelay sensor kinase activity"/>
    <property type="evidence" value="ECO:0007669"/>
    <property type="project" value="InterPro"/>
</dbReference>
<dbReference type="InterPro" id="IPR036097">
    <property type="entry name" value="HisK_dim/P_sf"/>
</dbReference>
<dbReference type="SUPFAM" id="SSF47384">
    <property type="entry name" value="Homodimeric domain of signal transducing histidine kinase"/>
    <property type="match status" value="1"/>
</dbReference>
<dbReference type="Pfam" id="PF02518">
    <property type="entry name" value="HATPase_c"/>
    <property type="match status" value="1"/>
</dbReference>
<feature type="domain" description="Histidine kinase" evidence="9">
    <location>
        <begin position="628"/>
        <end position="840"/>
    </location>
</feature>
<dbReference type="CDD" id="cd00082">
    <property type="entry name" value="HisKA"/>
    <property type="match status" value="1"/>
</dbReference>
<proteinExistence type="predicted"/>
<evidence type="ECO:0000259" key="9">
    <source>
        <dbReference type="PROSITE" id="PS50109"/>
    </source>
</evidence>
<comment type="subcellular location">
    <subcellularLocation>
        <location evidence="2">Membrane</location>
    </subcellularLocation>
</comment>
<dbReference type="InterPro" id="IPR003661">
    <property type="entry name" value="HisK_dim/P_dom"/>
</dbReference>
<keyword evidence="6 10" id="KW-0418">Kinase</keyword>
<feature type="transmembrane region" description="Helical" evidence="8">
    <location>
        <begin position="405"/>
        <end position="426"/>
    </location>
</feature>
<dbReference type="SMART" id="SM00388">
    <property type="entry name" value="HisKA"/>
    <property type="match status" value="1"/>
</dbReference>
<feature type="transmembrane region" description="Helical" evidence="8">
    <location>
        <begin position="542"/>
        <end position="564"/>
    </location>
</feature>
<gene>
    <name evidence="10" type="ORF">CUS_4493</name>
</gene>
<dbReference type="PANTHER" id="PTHR45453">
    <property type="entry name" value="PHOSPHATE REGULON SENSOR PROTEIN PHOR"/>
    <property type="match status" value="1"/>
</dbReference>
<organism evidence="10 11">
    <name type="scientific">Ruminococcus albus 8</name>
    <dbReference type="NCBI Taxonomy" id="246199"/>
    <lineage>
        <taxon>Bacteria</taxon>
        <taxon>Bacillati</taxon>
        <taxon>Bacillota</taxon>
        <taxon>Clostridia</taxon>
        <taxon>Eubacteriales</taxon>
        <taxon>Oscillospiraceae</taxon>
        <taxon>Ruminococcus</taxon>
    </lineage>
</organism>
<evidence type="ECO:0000256" key="2">
    <source>
        <dbReference type="ARBA" id="ARBA00004370"/>
    </source>
</evidence>
<dbReference type="InterPro" id="IPR005467">
    <property type="entry name" value="His_kinase_dom"/>
</dbReference>
<dbReference type="EMBL" id="ADKM02000084">
    <property type="protein sequence ID" value="EGC02969.1"/>
    <property type="molecule type" value="Genomic_DNA"/>
</dbReference>
<feature type="transmembrane region" description="Helical" evidence="8">
    <location>
        <begin position="372"/>
        <end position="393"/>
    </location>
</feature>
<evidence type="ECO:0000256" key="6">
    <source>
        <dbReference type="ARBA" id="ARBA00022777"/>
    </source>
</evidence>
<dbReference type="InterPro" id="IPR036890">
    <property type="entry name" value="HATPase_C_sf"/>
</dbReference>